<feature type="non-terminal residue" evidence="2">
    <location>
        <position position="129"/>
    </location>
</feature>
<evidence type="ECO:0000313" key="2">
    <source>
        <dbReference type="EMBL" id="TFK92760.1"/>
    </source>
</evidence>
<dbReference type="InParanoid" id="A0A5C3PWB2"/>
<dbReference type="AlphaFoldDB" id="A0A5C3PWB2"/>
<organism evidence="2 3">
    <name type="scientific">Polyporus arcularius HHB13444</name>
    <dbReference type="NCBI Taxonomy" id="1314778"/>
    <lineage>
        <taxon>Eukaryota</taxon>
        <taxon>Fungi</taxon>
        <taxon>Dikarya</taxon>
        <taxon>Basidiomycota</taxon>
        <taxon>Agaricomycotina</taxon>
        <taxon>Agaricomycetes</taxon>
        <taxon>Polyporales</taxon>
        <taxon>Polyporaceae</taxon>
        <taxon>Polyporus</taxon>
    </lineage>
</organism>
<dbReference type="EMBL" id="ML210993">
    <property type="protein sequence ID" value="TFK92760.1"/>
    <property type="molecule type" value="Genomic_DNA"/>
</dbReference>
<protein>
    <submittedName>
        <fullName evidence="2">Uncharacterized protein</fullName>
    </submittedName>
</protein>
<proteinExistence type="predicted"/>
<reference evidence="2 3" key="1">
    <citation type="journal article" date="2019" name="Nat. Ecol. Evol.">
        <title>Megaphylogeny resolves global patterns of mushroom evolution.</title>
        <authorList>
            <person name="Varga T."/>
            <person name="Krizsan K."/>
            <person name="Foldi C."/>
            <person name="Dima B."/>
            <person name="Sanchez-Garcia M."/>
            <person name="Sanchez-Ramirez S."/>
            <person name="Szollosi G.J."/>
            <person name="Szarkandi J.G."/>
            <person name="Papp V."/>
            <person name="Albert L."/>
            <person name="Andreopoulos W."/>
            <person name="Angelini C."/>
            <person name="Antonin V."/>
            <person name="Barry K.W."/>
            <person name="Bougher N.L."/>
            <person name="Buchanan P."/>
            <person name="Buyck B."/>
            <person name="Bense V."/>
            <person name="Catcheside P."/>
            <person name="Chovatia M."/>
            <person name="Cooper J."/>
            <person name="Damon W."/>
            <person name="Desjardin D."/>
            <person name="Finy P."/>
            <person name="Geml J."/>
            <person name="Haridas S."/>
            <person name="Hughes K."/>
            <person name="Justo A."/>
            <person name="Karasinski D."/>
            <person name="Kautmanova I."/>
            <person name="Kiss B."/>
            <person name="Kocsube S."/>
            <person name="Kotiranta H."/>
            <person name="LaButti K.M."/>
            <person name="Lechner B.E."/>
            <person name="Liimatainen K."/>
            <person name="Lipzen A."/>
            <person name="Lukacs Z."/>
            <person name="Mihaltcheva S."/>
            <person name="Morgado L.N."/>
            <person name="Niskanen T."/>
            <person name="Noordeloos M.E."/>
            <person name="Ohm R.A."/>
            <person name="Ortiz-Santana B."/>
            <person name="Ovrebo C."/>
            <person name="Racz N."/>
            <person name="Riley R."/>
            <person name="Savchenko A."/>
            <person name="Shiryaev A."/>
            <person name="Soop K."/>
            <person name="Spirin V."/>
            <person name="Szebenyi C."/>
            <person name="Tomsovsky M."/>
            <person name="Tulloss R.E."/>
            <person name="Uehling J."/>
            <person name="Grigoriev I.V."/>
            <person name="Vagvolgyi C."/>
            <person name="Papp T."/>
            <person name="Martin F.M."/>
            <person name="Miettinen O."/>
            <person name="Hibbett D.S."/>
            <person name="Nagy L.G."/>
        </authorList>
    </citation>
    <scope>NUCLEOTIDE SEQUENCE [LARGE SCALE GENOMIC DNA]</scope>
    <source>
        <strain evidence="2 3">HHB13444</strain>
    </source>
</reference>
<evidence type="ECO:0000313" key="3">
    <source>
        <dbReference type="Proteomes" id="UP000308197"/>
    </source>
</evidence>
<dbReference type="Proteomes" id="UP000308197">
    <property type="component" value="Unassembled WGS sequence"/>
</dbReference>
<gene>
    <name evidence="2" type="ORF">K466DRAFT_562133</name>
</gene>
<sequence length="129" mass="14885">MSLGRIQQERQPQSHRAPTGPSIRIRFKASPRPPPSLPTNSPVSMKYDDPESFPGGLRGMEVYWAHRYEFLNSAGYQLRPRYRPGWVPSWQASKKSRWDVEDGVTLFVERIMDAVRTKDGTPVVIKRIF</sequence>
<name>A0A5C3PWB2_9APHY</name>
<keyword evidence="3" id="KW-1185">Reference proteome</keyword>
<evidence type="ECO:0000256" key="1">
    <source>
        <dbReference type="SAM" id="MobiDB-lite"/>
    </source>
</evidence>
<feature type="region of interest" description="Disordered" evidence="1">
    <location>
        <begin position="1"/>
        <end position="49"/>
    </location>
</feature>
<dbReference type="STRING" id="1314778.A0A5C3PWB2"/>
<accession>A0A5C3PWB2</accession>